<evidence type="ECO:0000313" key="1">
    <source>
        <dbReference type="EMBL" id="KAH3866067.1"/>
    </source>
</evidence>
<organism evidence="1 2">
    <name type="scientific">Dreissena polymorpha</name>
    <name type="common">Zebra mussel</name>
    <name type="synonym">Mytilus polymorpha</name>
    <dbReference type="NCBI Taxonomy" id="45954"/>
    <lineage>
        <taxon>Eukaryota</taxon>
        <taxon>Metazoa</taxon>
        <taxon>Spiralia</taxon>
        <taxon>Lophotrochozoa</taxon>
        <taxon>Mollusca</taxon>
        <taxon>Bivalvia</taxon>
        <taxon>Autobranchia</taxon>
        <taxon>Heteroconchia</taxon>
        <taxon>Euheterodonta</taxon>
        <taxon>Imparidentia</taxon>
        <taxon>Neoheterodontei</taxon>
        <taxon>Myida</taxon>
        <taxon>Dreissenoidea</taxon>
        <taxon>Dreissenidae</taxon>
        <taxon>Dreissena</taxon>
    </lineage>
</organism>
<reference evidence="1" key="2">
    <citation type="submission" date="2020-11" db="EMBL/GenBank/DDBJ databases">
        <authorList>
            <person name="McCartney M.A."/>
            <person name="Auch B."/>
            <person name="Kono T."/>
            <person name="Mallez S."/>
            <person name="Becker A."/>
            <person name="Gohl D.M."/>
            <person name="Silverstein K.A.T."/>
            <person name="Koren S."/>
            <person name="Bechman K.B."/>
            <person name="Herman A."/>
            <person name="Abrahante J.E."/>
            <person name="Garbe J."/>
        </authorList>
    </citation>
    <scope>NUCLEOTIDE SEQUENCE</scope>
    <source>
        <strain evidence="1">Duluth1</strain>
        <tissue evidence="1">Whole animal</tissue>
    </source>
</reference>
<reference evidence="1" key="1">
    <citation type="journal article" date="2019" name="bioRxiv">
        <title>The Genome of the Zebra Mussel, Dreissena polymorpha: A Resource for Invasive Species Research.</title>
        <authorList>
            <person name="McCartney M.A."/>
            <person name="Auch B."/>
            <person name="Kono T."/>
            <person name="Mallez S."/>
            <person name="Zhang Y."/>
            <person name="Obille A."/>
            <person name="Becker A."/>
            <person name="Abrahante J.E."/>
            <person name="Garbe J."/>
            <person name="Badalamenti J.P."/>
            <person name="Herman A."/>
            <person name="Mangelson H."/>
            <person name="Liachko I."/>
            <person name="Sullivan S."/>
            <person name="Sone E.D."/>
            <person name="Koren S."/>
            <person name="Silverstein K.A.T."/>
            <person name="Beckman K.B."/>
            <person name="Gohl D.M."/>
        </authorList>
    </citation>
    <scope>NUCLEOTIDE SEQUENCE</scope>
    <source>
        <strain evidence="1">Duluth1</strain>
        <tissue evidence="1">Whole animal</tissue>
    </source>
</reference>
<keyword evidence="2" id="KW-1185">Reference proteome</keyword>
<proteinExistence type="predicted"/>
<sequence length="143" mass="16803">MCYFCLQKIGRLFCREVEVEEFVVDFEKALWKAIRHVLEEDANIHDCAFHWGQAVWHRVQAKGLATVYATKRETYSYIRKLLCLRFLPAEHIPEVFDSLVDIGPRRWHRRLNGIAGTVTPMYLVIRLLFNKAKVAQQNIQLVS</sequence>
<dbReference type="EMBL" id="JAIWYP010000002">
    <property type="protein sequence ID" value="KAH3866067.1"/>
    <property type="molecule type" value="Genomic_DNA"/>
</dbReference>
<dbReference type="AlphaFoldDB" id="A0A9D4LYL1"/>
<protein>
    <recommendedName>
        <fullName evidence="3">Transposase</fullName>
    </recommendedName>
</protein>
<evidence type="ECO:0008006" key="3">
    <source>
        <dbReference type="Google" id="ProtNLM"/>
    </source>
</evidence>
<dbReference type="Proteomes" id="UP000828390">
    <property type="component" value="Unassembled WGS sequence"/>
</dbReference>
<comment type="caution">
    <text evidence="1">The sequence shown here is derived from an EMBL/GenBank/DDBJ whole genome shotgun (WGS) entry which is preliminary data.</text>
</comment>
<name>A0A9D4LYL1_DREPO</name>
<accession>A0A9D4LYL1</accession>
<evidence type="ECO:0000313" key="2">
    <source>
        <dbReference type="Proteomes" id="UP000828390"/>
    </source>
</evidence>
<gene>
    <name evidence="1" type="ORF">DPMN_029119</name>
</gene>